<evidence type="ECO:0000256" key="1">
    <source>
        <dbReference type="ARBA" id="ARBA00022723"/>
    </source>
</evidence>
<evidence type="ECO:0000256" key="3">
    <source>
        <dbReference type="PROSITE-ProRule" id="PRU00433"/>
    </source>
</evidence>
<reference evidence="6" key="1">
    <citation type="journal article" date="2021" name="Microb. Physiol.">
        <title>Proteogenomic Insights into the Physiology of Marine, Sulfate-Reducing, Filamentous Desulfonema limicola and Desulfonema magnum.</title>
        <authorList>
            <person name="Schnaars V."/>
            <person name="Wohlbrand L."/>
            <person name="Scheve S."/>
            <person name="Hinrichs C."/>
            <person name="Reinhardt R."/>
            <person name="Rabus R."/>
        </authorList>
    </citation>
    <scope>NUCLEOTIDE SEQUENCE</scope>
    <source>
        <strain evidence="6">5ac10</strain>
    </source>
</reference>
<dbReference type="InterPro" id="IPR005532">
    <property type="entry name" value="SUMF_dom"/>
</dbReference>
<evidence type="ECO:0000259" key="5">
    <source>
        <dbReference type="PROSITE" id="PS51007"/>
    </source>
</evidence>
<dbReference type="SUPFAM" id="SSF52540">
    <property type="entry name" value="P-loop containing nucleoside triphosphate hydrolases"/>
    <property type="match status" value="1"/>
</dbReference>
<evidence type="ECO:0000313" key="6">
    <source>
        <dbReference type="EMBL" id="QTA82797.1"/>
    </source>
</evidence>
<dbReference type="Proteomes" id="UP000663720">
    <property type="component" value="Chromosome"/>
</dbReference>
<dbReference type="InterPro" id="IPR027417">
    <property type="entry name" value="P-loop_NTPase"/>
</dbReference>
<dbReference type="AlphaFoldDB" id="A0A975GIQ1"/>
<dbReference type="GO" id="GO:0120147">
    <property type="term" value="F:formylglycine-generating oxidase activity"/>
    <property type="evidence" value="ECO:0007669"/>
    <property type="project" value="TreeGrafter"/>
</dbReference>
<dbReference type="PANTHER" id="PTHR23150:SF19">
    <property type="entry name" value="FORMYLGLYCINE-GENERATING ENZYME"/>
    <property type="match status" value="1"/>
</dbReference>
<dbReference type="InterPro" id="IPR042095">
    <property type="entry name" value="SUMF_sf"/>
</dbReference>
<keyword evidence="1 3" id="KW-0479">Metal-binding</keyword>
<dbReference type="EMBL" id="CP061799">
    <property type="protein sequence ID" value="QTA82797.1"/>
    <property type="molecule type" value="Genomic_DNA"/>
</dbReference>
<dbReference type="GO" id="GO:0009055">
    <property type="term" value="F:electron transfer activity"/>
    <property type="evidence" value="ECO:0007669"/>
    <property type="project" value="InterPro"/>
</dbReference>
<dbReference type="RefSeq" id="WP_207688684.1">
    <property type="nucleotide sequence ID" value="NZ_CP061799.1"/>
</dbReference>
<evidence type="ECO:0000256" key="2">
    <source>
        <dbReference type="ARBA" id="ARBA00023004"/>
    </source>
</evidence>
<dbReference type="SUPFAM" id="SSF56436">
    <property type="entry name" value="C-type lectin-like"/>
    <property type="match status" value="1"/>
</dbReference>
<organism evidence="6 7">
    <name type="scientific">Desulfonema limicola</name>
    <dbReference type="NCBI Taxonomy" id="45656"/>
    <lineage>
        <taxon>Bacteria</taxon>
        <taxon>Pseudomonadati</taxon>
        <taxon>Thermodesulfobacteriota</taxon>
        <taxon>Desulfobacteria</taxon>
        <taxon>Desulfobacterales</taxon>
        <taxon>Desulfococcaceae</taxon>
        <taxon>Desulfonema</taxon>
    </lineage>
</organism>
<dbReference type="KEGG" id="dli:dnl_51810"/>
<sequence length="1072" mass="121591">MEHEQNREYIFAKISKAANYFQRNTQGGLLFCDCDNPRLSQVFSRQIIISTKNMGLDVKEVFLSSDNISNFIKRIRGAAEKADGLIINNFDELIRISGVNAIRELNQAREVLLELGIPLLFWLSPGNISMLANKAADIFTRRSRAVVSFSDISFDQELEWLETAISQQAKLGDIVPKDILQAALIGLRAQRDTLKSMIEELKKAPGTEPDTVNIDVNQSNVAVIGNNTRIFGNVYMGEPVSDPDEALKIYCRVMTASFRNLPLRGVDLGASDPGRGQYMELAQVYVDLNTQTQVEIEESKGSREKTRLLRALEASIKNRQLVILGDPGSGKSTFVNHLALCLGCHIHDPYAGWIDRLKGWPDNEANAVPVLVVLRDFARWLAGDETPEPRLLWKFIVSRLEAKNLGFASDAIHKVLENGRAVVLLDGLDEIPTQAQKSFVRDAVAAFAGRYENSRFIVTCRVLSYQDPAWQLKDFPVFELAPFNDEMISRFIDAWYSELVRIGELRNEQQENMTWKLKNAVKKSDLRRLAENPLLLTVMALVNTHKGELPEARALLYEDTVDILLWRWDQLKSESEKTRPRLKELIRDADRTDVDLKKVLWKLAFQAHEQGGKDKEDVLADIKEWQLVKALSELHPAKSMDWANQVIETIKYRAGLLIEREPGLYSFPHRTFQEYLAGAYLSSQGNFAETASSLAGQGNFWREVILLATGRLVYLSGDLDKPLALVYELCHSLDKKNEAAWHKIWLAGDVLLETGLNRIQDSAMGRDLYKKVQQELVNLVQAGALKPVERVEAGNTLGRLGDIRFRKDAWFLPDEPLLGFVEIPAGEFWMGDDNIEYSSPKHNLDLPAFYMARYPVTVEQFRVFVEDSGYESDDNNSLKGMPNHPVKYVKGYDGAAYCNWLTETLKEWKDTPEPLASLLRENKMRFCLSTEAQWEKAARGTDGRVFPWGNTPDPDCANYMDTKIRTTSPAGCFPKGASPFGCMDMAGNVWEWTRSLWGKDWDKPDFKYPYNCKDGREDETDKGDILLIVRGGSYFGDSDDVRCATRYKYFPVNWDDLRGFRVSSVVRSQTDL</sequence>
<keyword evidence="7" id="KW-1185">Reference proteome</keyword>
<evidence type="ECO:0000259" key="4">
    <source>
        <dbReference type="PROSITE" id="PS50837"/>
    </source>
</evidence>
<dbReference type="PROSITE" id="PS50837">
    <property type="entry name" value="NACHT"/>
    <property type="match status" value="1"/>
</dbReference>
<dbReference type="Pfam" id="PF03781">
    <property type="entry name" value="FGE-sulfatase"/>
    <property type="match status" value="1"/>
</dbReference>
<feature type="domain" description="NACHT" evidence="4">
    <location>
        <begin position="319"/>
        <end position="461"/>
    </location>
</feature>
<dbReference type="InterPro" id="IPR009056">
    <property type="entry name" value="Cyt_c-like_dom"/>
</dbReference>
<dbReference type="Gene3D" id="3.40.50.300">
    <property type="entry name" value="P-loop containing nucleotide triphosphate hydrolases"/>
    <property type="match status" value="1"/>
</dbReference>
<keyword evidence="2 3" id="KW-0408">Iron</keyword>
<dbReference type="InterPro" id="IPR051043">
    <property type="entry name" value="Sulfatase_Mod_Factor_Kinase"/>
</dbReference>
<accession>A0A975GIQ1</accession>
<gene>
    <name evidence="6" type="ORF">dnl_51810</name>
</gene>
<protein>
    <submittedName>
        <fullName evidence="6">Sulfatase-modifying factor enzyme domain-containing protein</fullName>
    </submittedName>
</protein>
<dbReference type="InterPro" id="IPR016187">
    <property type="entry name" value="CTDL_fold"/>
</dbReference>
<dbReference type="GO" id="GO:0020037">
    <property type="term" value="F:heme binding"/>
    <property type="evidence" value="ECO:0007669"/>
    <property type="project" value="InterPro"/>
</dbReference>
<feature type="domain" description="Cytochrome c" evidence="5">
    <location>
        <begin position="325"/>
        <end position="467"/>
    </location>
</feature>
<keyword evidence="3" id="KW-0349">Heme</keyword>
<dbReference type="InterPro" id="IPR007111">
    <property type="entry name" value="NACHT_NTPase"/>
</dbReference>
<dbReference type="PROSITE" id="PS51007">
    <property type="entry name" value="CYTC"/>
    <property type="match status" value="1"/>
</dbReference>
<evidence type="ECO:0000313" key="7">
    <source>
        <dbReference type="Proteomes" id="UP000663720"/>
    </source>
</evidence>
<dbReference type="GO" id="GO:0046872">
    <property type="term" value="F:metal ion binding"/>
    <property type="evidence" value="ECO:0007669"/>
    <property type="project" value="UniProtKB-KW"/>
</dbReference>
<dbReference type="Gene3D" id="3.90.1580.10">
    <property type="entry name" value="paralog of FGE (formylglycine-generating enzyme)"/>
    <property type="match status" value="1"/>
</dbReference>
<proteinExistence type="predicted"/>
<name>A0A975GIQ1_9BACT</name>
<dbReference type="PANTHER" id="PTHR23150">
    <property type="entry name" value="SULFATASE MODIFYING FACTOR 1, 2"/>
    <property type="match status" value="1"/>
</dbReference>